<dbReference type="EC" id="1.8.4.11" evidence="4"/>
<keyword evidence="7" id="KW-1185">Reference proteome</keyword>
<evidence type="ECO:0000313" key="7">
    <source>
        <dbReference type="Proteomes" id="UP000198611"/>
    </source>
</evidence>
<evidence type="ECO:0000259" key="5">
    <source>
        <dbReference type="Pfam" id="PF01625"/>
    </source>
</evidence>
<organism evidence="6 7">
    <name type="scientific">Thiohalospira halophila DSM 15071</name>
    <dbReference type="NCBI Taxonomy" id="1123397"/>
    <lineage>
        <taxon>Bacteria</taxon>
        <taxon>Pseudomonadati</taxon>
        <taxon>Pseudomonadota</taxon>
        <taxon>Gammaproteobacteria</taxon>
        <taxon>Thiohalospirales</taxon>
        <taxon>Thiohalospiraceae</taxon>
        <taxon>Thiohalospira</taxon>
    </lineage>
</organism>
<feature type="domain" description="Peptide methionine sulphoxide reductase MsrA" evidence="5">
    <location>
        <begin position="10"/>
        <end position="155"/>
    </location>
</feature>
<comment type="function">
    <text evidence="4">Has an important function as a repair enzyme for proteins that have been inactivated by oxidation. Catalyzes the reversible oxidation-reduction of methionine sulfoxide in proteins to methionine.</text>
</comment>
<dbReference type="Proteomes" id="UP000198611">
    <property type="component" value="Unassembled WGS sequence"/>
</dbReference>
<dbReference type="Gene3D" id="3.30.1060.10">
    <property type="entry name" value="Peptide methionine sulphoxide reductase MsrA"/>
    <property type="match status" value="1"/>
</dbReference>
<evidence type="ECO:0000256" key="1">
    <source>
        <dbReference type="ARBA" id="ARBA00023002"/>
    </source>
</evidence>
<evidence type="ECO:0000256" key="3">
    <source>
        <dbReference type="ARBA" id="ARBA00048782"/>
    </source>
</evidence>
<dbReference type="Pfam" id="PF01625">
    <property type="entry name" value="PMSR"/>
    <property type="match status" value="1"/>
</dbReference>
<dbReference type="SUPFAM" id="SSF55068">
    <property type="entry name" value="Peptide methionine sulfoxide reductase"/>
    <property type="match status" value="1"/>
</dbReference>
<evidence type="ECO:0000313" key="6">
    <source>
        <dbReference type="EMBL" id="SFD18256.1"/>
    </source>
</evidence>
<sequence>MMSQEGGQRARFAAGCFWGIEVAFRRVPGVLDARVGYSGGHVEHPTYEQVCRGETGHAEAVEVVFDPVQVGYGELLRVFWAIHDPTQVNRQGPDVGPQYRSALFPLDEEQERLARESRAAEEASGRHAAPIATTIEPAGPFWEAEGYHQRYLERRGLGG</sequence>
<dbReference type="InterPro" id="IPR036509">
    <property type="entry name" value="Met_Sox_Rdtase_MsrA_sf"/>
</dbReference>
<dbReference type="InterPro" id="IPR002569">
    <property type="entry name" value="Met_Sox_Rdtase_MsrA_dom"/>
</dbReference>
<dbReference type="STRING" id="1123397.SAMN05660831_01041"/>
<name>A0A1I1Q7W9_9GAMM</name>
<protein>
    <recommendedName>
        <fullName evidence="4">Peptide methionine sulfoxide reductase MsrA</fullName>
        <shortName evidence="4">Protein-methionine-S-oxide reductase</shortName>
        <ecNumber evidence="4">1.8.4.11</ecNumber>
    </recommendedName>
    <alternativeName>
        <fullName evidence="4">Peptide-methionine (S)-S-oxide reductase</fullName>
        <shortName evidence="4">Peptide Met(O) reductase</shortName>
    </alternativeName>
</protein>
<evidence type="ECO:0000256" key="2">
    <source>
        <dbReference type="ARBA" id="ARBA00047806"/>
    </source>
</evidence>
<dbReference type="PANTHER" id="PTHR43774">
    <property type="entry name" value="PEPTIDE METHIONINE SULFOXIDE REDUCTASE"/>
    <property type="match status" value="1"/>
</dbReference>
<comment type="catalytic activity">
    <reaction evidence="2 4">
        <text>L-methionyl-[protein] + [thioredoxin]-disulfide + H2O = L-methionyl-(S)-S-oxide-[protein] + [thioredoxin]-dithiol</text>
        <dbReference type="Rhea" id="RHEA:14217"/>
        <dbReference type="Rhea" id="RHEA-COMP:10698"/>
        <dbReference type="Rhea" id="RHEA-COMP:10700"/>
        <dbReference type="Rhea" id="RHEA-COMP:12313"/>
        <dbReference type="Rhea" id="RHEA-COMP:12315"/>
        <dbReference type="ChEBI" id="CHEBI:15377"/>
        <dbReference type="ChEBI" id="CHEBI:16044"/>
        <dbReference type="ChEBI" id="CHEBI:29950"/>
        <dbReference type="ChEBI" id="CHEBI:44120"/>
        <dbReference type="ChEBI" id="CHEBI:50058"/>
        <dbReference type="EC" id="1.8.4.11"/>
    </reaction>
</comment>
<dbReference type="GO" id="GO:0008113">
    <property type="term" value="F:peptide-methionine (S)-S-oxide reductase activity"/>
    <property type="evidence" value="ECO:0007669"/>
    <property type="project" value="UniProtKB-UniRule"/>
</dbReference>
<dbReference type="HAMAP" id="MF_01401">
    <property type="entry name" value="MsrA"/>
    <property type="match status" value="1"/>
</dbReference>
<dbReference type="EMBL" id="FOMJ01000002">
    <property type="protein sequence ID" value="SFD18256.1"/>
    <property type="molecule type" value="Genomic_DNA"/>
</dbReference>
<proteinExistence type="inferred from homology"/>
<dbReference type="NCBIfam" id="TIGR00401">
    <property type="entry name" value="msrA"/>
    <property type="match status" value="1"/>
</dbReference>
<gene>
    <name evidence="4" type="primary">msrA</name>
    <name evidence="6" type="ORF">SAMN05660831_01041</name>
</gene>
<dbReference type="GO" id="GO:0033744">
    <property type="term" value="F:L-methionine:thioredoxin-disulfide S-oxidoreductase activity"/>
    <property type="evidence" value="ECO:0007669"/>
    <property type="project" value="RHEA"/>
</dbReference>
<dbReference type="PANTHER" id="PTHR43774:SF1">
    <property type="entry name" value="PEPTIDE METHIONINE SULFOXIDE REDUCTASE MSRA 2"/>
    <property type="match status" value="1"/>
</dbReference>
<comment type="similarity">
    <text evidence="4">Belongs to the MsrA Met sulfoxide reductase family.</text>
</comment>
<evidence type="ECO:0000256" key="4">
    <source>
        <dbReference type="HAMAP-Rule" id="MF_01401"/>
    </source>
</evidence>
<accession>A0A1I1Q7W9</accession>
<keyword evidence="1 4" id="KW-0560">Oxidoreductase</keyword>
<reference evidence="6 7" key="1">
    <citation type="submission" date="2016-10" db="EMBL/GenBank/DDBJ databases">
        <authorList>
            <person name="de Groot N.N."/>
        </authorList>
    </citation>
    <scope>NUCLEOTIDE SEQUENCE [LARGE SCALE GENOMIC DNA]</scope>
    <source>
        <strain evidence="6 7">HL3</strain>
    </source>
</reference>
<dbReference type="RefSeq" id="WP_093427690.1">
    <property type="nucleotide sequence ID" value="NZ_FOMJ01000002.1"/>
</dbReference>
<feature type="active site" evidence="4">
    <location>
        <position position="16"/>
    </location>
</feature>
<dbReference type="OrthoDB" id="4174719at2"/>
<comment type="catalytic activity">
    <reaction evidence="3 4">
        <text>[thioredoxin]-disulfide + L-methionine + H2O = L-methionine (S)-S-oxide + [thioredoxin]-dithiol</text>
        <dbReference type="Rhea" id="RHEA:19993"/>
        <dbReference type="Rhea" id="RHEA-COMP:10698"/>
        <dbReference type="Rhea" id="RHEA-COMP:10700"/>
        <dbReference type="ChEBI" id="CHEBI:15377"/>
        <dbReference type="ChEBI" id="CHEBI:29950"/>
        <dbReference type="ChEBI" id="CHEBI:50058"/>
        <dbReference type="ChEBI" id="CHEBI:57844"/>
        <dbReference type="ChEBI" id="CHEBI:58772"/>
        <dbReference type="EC" id="1.8.4.11"/>
    </reaction>
</comment>
<dbReference type="AlphaFoldDB" id="A0A1I1Q7W9"/>